<dbReference type="KEGG" id="dmm:dnm_007050"/>
<gene>
    <name evidence="1" type="ORF">dnm_007050</name>
</gene>
<dbReference type="Proteomes" id="UP000663722">
    <property type="component" value="Chromosome"/>
</dbReference>
<organism evidence="1 2">
    <name type="scientific">Desulfonema magnum</name>
    <dbReference type="NCBI Taxonomy" id="45655"/>
    <lineage>
        <taxon>Bacteria</taxon>
        <taxon>Pseudomonadati</taxon>
        <taxon>Thermodesulfobacteriota</taxon>
        <taxon>Desulfobacteria</taxon>
        <taxon>Desulfobacterales</taxon>
        <taxon>Desulfococcaceae</taxon>
        <taxon>Desulfonema</taxon>
    </lineage>
</organism>
<evidence type="ECO:0000313" key="1">
    <source>
        <dbReference type="EMBL" id="QTA84706.1"/>
    </source>
</evidence>
<dbReference type="EMBL" id="CP061800">
    <property type="protein sequence ID" value="QTA84706.1"/>
    <property type="molecule type" value="Genomic_DNA"/>
</dbReference>
<proteinExistence type="predicted"/>
<sequence>MLSVRFAPRTVPKLSDLLRLKKIRAILLIRVNPWFRRSEFVPAWEIIKF</sequence>
<accession>A0A975BFX9</accession>
<dbReference type="AlphaFoldDB" id="A0A975BFX9"/>
<reference evidence="1" key="1">
    <citation type="journal article" date="2021" name="Microb. Physiol.">
        <title>Proteogenomic Insights into the Physiology of Marine, Sulfate-Reducing, Filamentous Desulfonema limicola and Desulfonema magnum.</title>
        <authorList>
            <person name="Schnaars V."/>
            <person name="Wohlbrand L."/>
            <person name="Scheve S."/>
            <person name="Hinrichs C."/>
            <person name="Reinhardt R."/>
            <person name="Rabus R."/>
        </authorList>
    </citation>
    <scope>NUCLEOTIDE SEQUENCE</scope>
    <source>
        <strain evidence="1">4be13</strain>
    </source>
</reference>
<protein>
    <submittedName>
        <fullName evidence="1">Uncharacterized protein</fullName>
    </submittedName>
</protein>
<keyword evidence="2" id="KW-1185">Reference proteome</keyword>
<evidence type="ECO:0000313" key="2">
    <source>
        <dbReference type="Proteomes" id="UP000663722"/>
    </source>
</evidence>
<name>A0A975BFX9_9BACT</name>